<comment type="subunit">
    <text evidence="3">Sulfate-activating enzymes, NodP and NodQ, may be physically associated.</text>
</comment>
<dbReference type="CDD" id="cd04095">
    <property type="entry name" value="CysN_NoDQ_III"/>
    <property type="match status" value="1"/>
</dbReference>
<evidence type="ECO:0000313" key="12">
    <source>
        <dbReference type="EMBL" id="PPQ27935.1"/>
    </source>
</evidence>
<dbReference type="NCBIfam" id="TIGR02034">
    <property type="entry name" value="CysN"/>
    <property type="match status" value="1"/>
</dbReference>
<dbReference type="GO" id="GO:0000103">
    <property type="term" value="P:sulfate assimilation"/>
    <property type="evidence" value="ECO:0007669"/>
    <property type="project" value="UniProtKB-UniRule"/>
</dbReference>
<dbReference type="HAMAP" id="MF_00062">
    <property type="entry name" value="Sulf_adenylyltr_sub1"/>
    <property type="match status" value="1"/>
</dbReference>
<dbReference type="Proteomes" id="UP000239089">
    <property type="component" value="Unassembled WGS sequence"/>
</dbReference>
<dbReference type="RefSeq" id="WP_104509397.1">
    <property type="nucleotide sequence ID" value="NZ_JACIGC010000005.1"/>
</dbReference>
<keyword evidence="5 11" id="KW-0548">Nucleotidyltransferase</keyword>
<dbReference type="FunFam" id="3.40.50.300:FF:000119">
    <property type="entry name" value="Sulfate adenylyltransferase subunit 1"/>
    <property type="match status" value="1"/>
</dbReference>
<keyword evidence="13" id="KW-1185">Reference proteome</keyword>
<dbReference type="InterPro" id="IPR050100">
    <property type="entry name" value="TRAFAC_GTPase_members"/>
</dbReference>
<comment type="caution">
    <text evidence="12">The sequence shown here is derived from an EMBL/GenBank/DDBJ whole genome shotgun (WGS) entry which is preliminary data.</text>
</comment>
<reference evidence="12 13" key="1">
    <citation type="journal article" date="2018" name="Arch. Microbiol.">
        <title>New insights into the metabolic potential of the phototrophic purple bacterium Rhodopila globiformis DSM 161(T) from its draft genome sequence and evidence for a vanadium-dependent nitrogenase.</title>
        <authorList>
            <person name="Imhoff J.F."/>
            <person name="Rahn T."/>
            <person name="Kunzel S."/>
            <person name="Neulinger S.C."/>
        </authorList>
    </citation>
    <scope>NUCLEOTIDE SEQUENCE [LARGE SCALE GENOMIC DNA]</scope>
    <source>
        <strain evidence="12 13">DSM 16996</strain>
    </source>
</reference>
<evidence type="ECO:0000256" key="6">
    <source>
        <dbReference type="ARBA" id="ARBA00022741"/>
    </source>
</evidence>
<dbReference type="Gene3D" id="2.40.30.10">
    <property type="entry name" value="Translation factors"/>
    <property type="match status" value="2"/>
</dbReference>
<comment type="function">
    <text evidence="9">Proposed to provide activated sulfate for transfer to Nod factor. ATP sulfurylase may be the GTPase, regulating ATP sulfurylase activity.</text>
</comment>
<evidence type="ECO:0000256" key="8">
    <source>
        <dbReference type="ARBA" id="ARBA00023134"/>
    </source>
</evidence>
<dbReference type="GO" id="GO:0004781">
    <property type="term" value="F:sulfate adenylyltransferase (ATP) activity"/>
    <property type="evidence" value="ECO:0007669"/>
    <property type="project" value="UniProtKB-UniRule"/>
</dbReference>
<protein>
    <recommendedName>
        <fullName evidence="11">Sulfate adenylyltransferase subunit 1</fullName>
        <ecNumber evidence="11">2.7.7.4</ecNumber>
    </recommendedName>
    <alternativeName>
        <fullName evidence="11">ATP-sulfurylase large subunit</fullName>
    </alternativeName>
    <alternativeName>
        <fullName evidence="11">Sulfate adenylate transferase</fullName>
        <shortName evidence="11">SAT</shortName>
    </alternativeName>
</protein>
<comment type="subunit">
    <text evidence="11">Heterodimer composed of CysD, the smaller subunit, and CysN.</text>
</comment>
<dbReference type="InterPro" id="IPR027417">
    <property type="entry name" value="P-loop_NTPase"/>
</dbReference>
<gene>
    <name evidence="11" type="primary">cysN</name>
    <name evidence="12" type="ORF">CCR94_18950</name>
</gene>
<dbReference type="InterPro" id="IPR044138">
    <property type="entry name" value="CysN_II"/>
</dbReference>
<dbReference type="CDD" id="cd04166">
    <property type="entry name" value="CysN_ATPS"/>
    <property type="match status" value="1"/>
</dbReference>
<name>A0A2S6MZX8_9HYPH</name>
<feature type="binding site" evidence="11">
    <location>
        <begin position="165"/>
        <end position="168"/>
    </location>
    <ligand>
        <name>GTP</name>
        <dbReference type="ChEBI" id="CHEBI:37565"/>
    </ligand>
</feature>
<dbReference type="NCBIfam" id="NF003478">
    <property type="entry name" value="PRK05124.1"/>
    <property type="match status" value="1"/>
</dbReference>
<dbReference type="PRINTS" id="PR00315">
    <property type="entry name" value="ELONGATNFCT"/>
</dbReference>
<dbReference type="OrthoDB" id="9804504at2"/>
<evidence type="ECO:0000256" key="7">
    <source>
        <dbReference type="ARBA" id="ARBA00022840"/>
    </source>
</evidence>
<dbReference type="GO" id="GO:0005524">
    <property type="term" value="F:ATP binding"/>
    <property type="evidence" value="ECO:0007669"/>
    <property type="project" value="UniProtKB-KW"/>
</dbReference>
<dbReference type="SUPFAM" id="SSF50447">
    <property type="entry name" value="Translation proteins"/>
    <property type="match status" value="1"/>
</dbReference>
<comment type="function">
    <text evidence="11">With CysD forms the ATP sulfurylase (ATPS) that catalyzes the adenylation of sulfate producing adenosine 5'-phosphosulfate (APS) and diphosphate, the first enzymatic step in sulfur assimilation pathway. APS synthesis involves the formation of a high-energy phosphoric-sulfuric acid anhydride bond driven by GTP hydrolysis by CysN coupled to ATP hydrolysis by CysD.</text>
</comment>
<dbReference type="Pfam" id="PF00009">
    <property type="entry name" value="GTP_EFTU"/>
    <property type="match status" value="1"/>
</dbReference>
<dbReference type="AlphaFoldDB" id="A0A2S6MZX8"/>
<evidence type="ECO:0000256" key="10">
    <source>
        <dbReference type="ARBA" id="ARBA00049370"/>
    </source>
</evidence>
<dbReference type="InterPro" id="IPR011779">
    <property type="entry name" value="SO4_adenylTrfase_lsu"/>
</dbReference>
<evidence type="ECO:0000256" key="3">
    <source>
        <dbReference type="ARBA" id="ARBA00011760"/>
    </source>
</evidence>
<feature type="binding site" evidence="11">
    <location>
        <begin position="31"/>
        <end position="38"/>
    </location>
    <ligand>
        <name>GTP</name>
        <dbReference type="ChEBI" id="CHEBI:37565"/>
    </ligand>
</feature>
<dbReference type="GO" id="GO:0005525">
    <property type="term" value="F:GTP binding"/>
    <property type="evidence" value="ECO:0007669"/>
    <property type="project" value="UniProtKB-UniRule"/>
</dbReference>
<dbReference type="SUPFAM" id="SSF50465">
    <property type="entry name" value="EF-Tu/eEF-1alpha/eIF2-gamma C-terminal domain"/>
    <property type="match status" value="1"/>
</dbReference>
<dbReference type="InterPro" id="IPR009000">
    <property type="entry name" value="Transl_B-barrel_sf"/>
</dbReference>
<dbReference type="EC" id="2.7.7.4" evidence="11"/>
<evidence type="ECO:0000256" key="2">
    <source>
        <dbReference type="ARBA" id="ARBA00002357"/>
    </source>
</evidence>
<dbReference type="GO" id="GO:0070814">
    <property type="term" value="P:hydrogen sulfide biosynthetic process"/>
    <property type="evidence" value="ECO:0007669"/>
    <property type="project" value="UniProtKB-UniRule"/>
</dbReference>
<dbReference type="EMBL" id="NHSJ01000118">
    <property type="protein sequence ID" value="PPQ27935.1"/>
    <property type="molecule type" value="Genomic_DNA"/>
</dbReference>
<dbReference type="SUPFAM" id="SSF52540">
    <property type="entry name" value="P-loop containing nucleoside triphosphate hydrolases"/>
    <property type="match status" value="1"/>
</dbReference>
<organism evidence="12 13">
    <name type="scientific">Rhodoblastus sphagnicola</name>
    <dbReference type="NCBI Taxonomy" id="333368"/>
    <lineage>
        <taxon>Bacteria</taxon>
        <taxon>Pseudomonadati</taxon>
        <taxon>Pseudomonadota</taxon>
        <taxon>Alphaproteobacteria</taxon>
        <taxon>Hyphomicrobiales</taxon>
        <taxon>Rhodoblastaceae</taxon>
        <taxon>Rhodoblastus</taxon>
    </lineage>
</organism>
<evidence type="ECO:0000256" key="9">
    <source>
        <dbReference type="ARBA" id="ARBA00024872"/>
    </source>
</evidence>
<sequence>MTALPDQKAWVAPEAAPAAPEKALLRFITCGSVDDGKSTLIGRMLYDSQMIAEDQLEALDRDSKKFGTQGGALDFALLVDGLAAEREQGITIDVAYRYFKTDRRAFIVADTPGHEQYTRNMATGASTADLAIILIDARKGILPQTRRHSFIVSMIGVRDVALAINKMDLVDYSEARFNEIVAAYSEMAKGLGFRSITALPISALNGDNIATLSERTPWFQGEPLLPWLETIDAGSGELSEAPFRFPVQWVNRPNLDFRGFSGWVASGSIKPGDAIVALPSGRTSKVARIVTQDGDLPVAVAGQSVTLTLADEIDVSRGDILSSVERQPQVASSVEARLLWTAETNMHPGASYIVKLGARTANATVSKVRALIDIHTFEPAPGKPLALNEIAEAQLRFDRPFPIGLYRDNRDLGGFILIDRITNETVAFGMVAPNRVEVEPPAPEENGVDWARLGKDLGEKLLPALGGGVLIGLGAKLFGAPTATAVTLGLADAAFRPLVRGWYGDFRAALAKRGGDDEVTPDGAGI</sequence>
<dbReference type="CDD" id="cd03695">
    <property type="entry name" value="CysN_NodQ_II"/>
    <property type="match status" value="1"/>
</dbReference>
<evidence type="ECO:0000256" key="1">
    <source>
        <dbReference type="ARBA" id="ARBA00001823"/>
    </source>
</evidence>
<dbReference type="GO" id="GO:0003924">
    <property type="term" value="F:GTPase activity"/>
    <property type="evidence" value="ECO:0007669"/>
    <property type="project" value="InterPro"/>
</dbReference>
<keyword evidence="4 11" id="KW-0808">Transferase</keyword>
<proteinExistence type="inferred from homology"/>
<dbReference type="GO" id="GO:0004020">
    <property type="term" value="F:adenylylsulfate kinase activity"/>
    <property type="evidence" value="ECO:0007669"/>
    <property type="project" value="UniProtKB-EC"/>
</dbReference>
<comment type="catalytic activity">
    <reaction evidence="10 11">
        <text>sulfate + ATP + H(+) = adenosine 5'-phosphosulfate + diphosphate</text>
        <dbReference type="Rhea" id="RHEA:18133"/>
        <dbReference type="ChEBI" id="CHEBI:15378"/>
        <dbReference type="ChEBI" id="CHEBI:16189"/>
        <dbReference type="ChEBI" id="CHEBI:30616"/>
        <dbReference type="ChEBI" id="CHEBI:33019"/>
        <dbReference type="ChEBI" id="CHEBI:58243"/>
        <dbReference type="EC" id="2.7.7.4"/>
    </reaction>
</comment>
<dbReference type="Pfam" id="PF22594">
    <property type="entry name" value="GTP-eEF1A_C"/>
    <property type="match status" value="1"/>
</dbReference>
<dbReference type="PANTHER" id="PTHR23115">
    <property type="entry name" value="TRANSLATION FACTOR"/>
    <property type="match status" value="1"/>
</dbReference>
<evidence type="ECO:0000313" key="13">
    <source>
        <dbReference type="Proteomes" id="UP000239089"/>
    </source>
</evidence>
<dbReference type="InterPro" id="IPR000795">
    <property type="entry name" value="T_Tr_GTP-bd_dom"/>
</dbReference>
<keyword evidence="7 11" id="KW-0067">ATP-binding</keyword>
<dbReference type="InterPro" id="IPR041757">
    <property type="entry name" value="CysN_GTP-bd"/>
</dbReference>
<accession>A0A2S6MZX8</accession>
<keyword evidence="8 11" id="KW-0342">GTP-binding</keyword>
<evidence type="ECO:0000256" key="11">
    <source>
        <dbReference type="HAMAP-Rule" id="MF_00062"/>
    </source>
</evidence>
<comment type="similarity">
    <text evidence="11">Belongs to the TRAFAC class translation factor GTPase superfamily. Classic translation factor GTPase family. CysN/NodQ subfamily.</text>
</comment>
<dbReference type="InterPro" id="IPR009001">
    <property type="entry name" value="Transl_elong_EF1A/Init_IF2_C"/>
</dbReference>
<dbReference type="Gene3D" id="3.40.50.300">
    <property type="entry name" value="P-loop containing nucleotide triphosphate hydrolases"/>
    <property type="match status" value="1"/>
</dbReference>
<comment type="function">
    <text evidence="2">APS kinase catalyzes the synthesis of activated sulfate.</text>
</comment>
<comment type="catalytic activity">
    <reaction evidence="1">
        <text>adenosine 5'-phosphosulfate + ATP = 3'-phosphoadenylyl sulfate + ADP + H(+)</text>
        <dbReference type="Rhea" id="RHEA:24152"/>
        <dbReference type="ChEBI" id="CHEBI:15378"/>
        <dbReference type="ChEBI" id="CHEBI:30616"/>
        <dbReference type="ChEBI" id="CHEBI:58243"/>
        <dbReference type="ChEBI" id="CHEBI:58339"/>
        <dbReference type="ChEBI" id="CHEBI:456216"/>
        <dbReference type="EC" id="2.7.1.25"/>
    </reaction>
</comment>
<dbReference type="PROSITE" id="PS51722">
    <property type="entry name" value="G_TR_2"/>
    <property type="match status" value="1"/>
</dbReference>
<dbReference type="InterPro" id="IPR044139">
    <property type="entry name" value="CysN_NoDQ_III"/>
</dbReference>
<keyword evidence="6 11" id="KW-0547">Nucleotide-binding</keyword>
<dbReference type="InterPro" id="IPR054696">
    <property type="entry name" value="GTP-eEF1A_C"/>
</dbReference>
<evidence type="ECO:0000256" key="4">
    <source>
        <dbReference type="ARBA" id="ARBA00022679"/>
    </source>
</evidence>
<comment type="pathway">
    <text evidence="11">Sulfur metabolism; hydrogen sulfide biosynthesis; sulfite from sulfate: step 1/3.</text>
</comment>
<dbReference type="PROSITE" id="PS00301">
    <property type="entry name" value="G_TR_1"/>
    <property type="match status" value="1"/>
</dbReference>
<dbReference type="UniPathway" id="UPA00140">
    <property type="reaction ID" value="UER00204"/>
</dbReference>
<dbReference type="InterPro" id="IPR031157">
    <property type="entry name" value="G_TR_CS"/>
</dbReference>
<evidence type="ECO:0000256" key="5">
    <source>
        <dbReference type="ARBA" id="ARBA00022695"/>
    </source>
</evidence>
<feature type="binding site" evidence="11">
    <location>
        <begin position="110"/>
        <end position="114"/>
    </location>
    <ligand>
        <name>GTP</name>
        <dbReference type="ChEBI" id="CHEBI:37565"/>
    </ligand>
</feature>